<feature type="transmembrane region" description="Helical" evidence="1">
    <location>
        <begin position="249"/>
        <end position="269"/>
    </location>
</feature>
<keyword evidence="1" id="KW-0812">Transmembrane</keyword>
<keyword evidence="1" id="KW-1133">Transmembrane helix</keyword>
<protein>
    <submittedName>
        <fullName evidence="2">Uncharacterized protein</fullName>
    </submittedName>
</protein>
<gene>
    <name evidence="2" type="ORF">Edafosvirus2_49</name>
</gene>
<feature type="transmembrane region" description="Helical" evidence="1">
    <location>
        <begin position="281"/>
        <end position="300"/>
    </location>
</feature>
<evidence type="ECO:0000313" key="2">
    <source>
        <dbReference type="EMBL" id="AYV77870.1"/>
    </source>
</evidence>
<name>A0A3G4ZSJ2_9VIRU</name>
<proteinExistence type="predicted"/>
<accession>A0A3G4ZSJ2</accession>
<evidence type="ECO:0000256" key="1">
    <source>
        <dbReference type="SAM" id="Phobius"/>
    </source>
</evidence>
<dbReference type="EMBL" id="MK072067">
    <property type="protein sequence ID" value="AYV77870.1"/>
    <property type="molecule type" value="Genomic_DNA"/>
</dbReference>
<reference evidence="2" key="1">
    <citation type="submission" date="2018-10" db="EMBL/GenBank/DDBJ databases">
        <title>Hidden diversity of soil giant viruses.</title>
        <authorList>
            <person name="Schulz F."/>
            <person name="Alteio L."/>
            <person name="Goudeau D."/>
            <person name="Ryan E.M."/>
            <person name="Malmstrom R.R."/>
            <person name="Blanchard J."/>
            <person name="Woyke T."/>
        </authorList>
    </citation>
    <scope>NUCLEOTIDE SEQUENCE</scope>
    <source>
        <strain evidence="2">EDV1</strain>
    </source>
</reference>
<sequence>MDQQNNKDQLIVNTTNDLKENDDINDELRTDNICNTCKKPLLVAMSLCGHLCCSNCTAPLNYHYNINSQCSECVLYKKPANKTEFISAWFDELMSYERKNREDLIACVMNVWDKCNIVAQKNVHTISMSQKDLIDHMTEGKKPTRLNYVADDHKLNMDFLTHYAVSLAEVDMYGNVFETTMQSIMGEMIDGAISNDKYMYQQSLDNIIKYLIIFIEKINYVLDLYEKVQLILERMKKLYENKFSKGRNLLLTGSTFSGIISSASLMYTIHNRPKSYTTTAVPLVITGITGLGVGLGYMKIREMEKRKRKLDRSVSNHANDHHPLLKIKATIVNAMKMISSEDKYINTLLIEKITVDSIRTTILDIINSKHNVKTVLYKFSHKCIPVDV</sequence>
<keyword evidence="1" id="KW-0472">Membrane</keyword>
<organism evidence="2">
    <name type="scientific">Edafosvirus sp</name>
    <dbReference type="NCBI Taxonomy" id="2487765"/>
    <lineage>
        <taxon>Viruses</taxon>
        <taxon>Varidnaviria</taxon>
        <taxon>Bamfordvirae</taxon>
        <taxon>Nucleocytoviricota</taxon>
        <taxon>Megaviricetes</taxon>
        <taxon>Imitervirales</taxon>
        <taxon>Mimiviridae</taxon>
        <taxon>Klosneuvirinae</taxon>
    </lineage>
</organism>